<feature type="compositionally biased region" description="Low complexity" evidence="8">
    <location>
        <begin position="47"/>
        <end position="56"/>
    </location>
</feature>
<dbReference type="PRINTS" id="PR00987">
    <property type="entry name" value="TRNASYNTHGLU"/>
</dbReference>
<keyword evidence="7" id="KW-0648">Protein biosynthesis</keyword>
<evidence type="ECO:0000256" key="1">
    <source>
        <dbReference type="ARBA" id="ARBA00012835"/>
    </source>
</evidence>
<evidence type="ECO:0000256" key="4">
    <source>
        <dbReference type="ARBA" id="ARBA00022840"/>
    </source>
</evidence>
<gene>
    <name evidence="10" type="ORF">AAFC00_003400</name>
</gene>
<evidence type="ECO:0000256" key="7">
    <source>
        <dbReference type="RuleBase" id="RU363037"/>
    </source>
</evidence>
<reference evidence="10 11" key="1">
    <citation type="submission" date="2024-07" db="EMBL/GenBank/DDBJ databases">
        <title>Draft sequence of the Neodothiora populina.</title>
        <authorList>
            <person name="Drown D.D."/>
            <person name="Schuette U.S."/>
            <person name="Buechlein A.B."/>
            <person name="Rusch D.R."/>
            <person name="Winton L.W."/>
            <person name="Adams G.A."/>
        </authorList>
    </citation>
    <scope>NUCLEOTIDE SEQUENCE [LARGE SCALE GENOMIC DNA]</scope>
    <source>
        <strain evidence="10 11">CPC 39397</strain>
    </source>
</reference>
<dbReference type="InterPro" id="IPR014729">
    <property type="entry name" value="Rossmann-like_a/b/a_fold"/>
</dbReference>
<dbReference type="NCBIfam" id="TIGR00464">
    <property type="entry name" value="gltX_bact"/>
    <property type="match status" value="1"/>
</dbReference>
<organism evidence="10 11">
    <name type="scientific">Neodothiora populina</name>
    <dbReference type="NCBI Taxonomy" id="2781224"/>
    <lineage>
        <taxon>Eukaryota</taxon>
        <taxon>Fungi</taxon>
        <taxon>Dikarya</taxon>
        <taxon>Ascomycota</taxon>
        <taxon>Pezizomycotina</taxon>
        <taxon>Dothideomycetes</taxon>
        <taxon>Dothideomycetidae</taxon>
        <taxon>Dothideales</taxon>
        <taxon>Dothioraceae</taxon>
        <taxon>Neodothiora</taxon>
    </lineage>
</organism>
<dbReference type="InterPro" id="IPR020058">
    <property type="entry name" value="Glu/Gln-tRNA-synth_Ib_cat-dom"/>
</dbReference>
<evidence type="ECO:0000313" key="10">
    <source>
        <dbReference type="EMBL" id="KAL1304400.1"/>
    </source>
</evidence>
<dbReference type="RefSeq" id="XP_069200675.1">
    <property type="nucleotide sequence ID" value="XM_069342865.1"/>
</dbReference>
<dbReference type="CDD" id="cd00808">
    <property type="entry name" value="GluRS_core"/>
    <property type="match status" value="1"/>
</dbReference>
<feature type="region of interest" description="Disordered" evidence="8">
    <location>
        <begin position="40"/>
        <end position="76"/>
    </location>
</feature>
<dbReference type="PANTHER" id="PTHR43311">
    <property type="entry name" value="GLUTAMATE--TRNA LIGASE"/>
    <property type="match status" value="1"/>
</dbReference>
<evidence type="ECO:0000259" key="9">
    <source>
        <dbReference type="Pfam" id="PF00749"/>
    </source>
</evidence>
<comment type="caution">
    <text evidence="10">The sequence shown here is derived from an EMBL/GenBank/DDBJ whole genome shotgun (WGS) entry which is preliminary data.</text>
</comment>
<keyword evidence="2 7" id="KW-0436">Ligase</keyword>
<keyword evidence="4 7" id="KW-0067">ATP-binding</keyword>
<proteinExistence type="inferred from homology"/>
<evidence type="ECO:0000256" key="8">
    <source>
        <dbReference type="SAM" id="MobiDB-lite"/>
    </source>
</evidence>
<feature type="domain" description="Glutamyl/glutaminyl-tRNA synthetase class Ib catalytic" evidence="9">
    <location>
        <begin position="75"/>
        <end position="386"/>
    </location>
</feature>
<keyword evidence="11" id="KW-1185">Reference proteome</keyword>
<name>A0ABR3PE80_9PEZI</name>
<comment type="similarity">
    <text evidence="7">Belongs to the class-I aminoacyl-tRNA synthetase family.</text>
</comment>
<sequence length="624" mass="69102">MLANKRLLLQQSTASPYVCRACREHSTLITKGRYSVLLQRHSDKSNSSRSFSSSSRRSAKQAATGKKLLPDGPARTRFAPSPTGYLHLGSLRTALFNYLLAKKTGGQFLLRIEDTDQKRLVSDAEQRLCDDLRWAGIQWDEGPQVGGPYGPYKQSERTALYQEHAQKLLDSHSAYRCFCSADQPAPVQTDISQIGAAVGGCQSDCASIPDDQSAERAQNGHRHVVRMRKPAKSPSWTDLVYGKVSLDKSSKKTLPQNLGVDGVVLLKGDGTPTYHLANVVDDHHMKITHVIRGSEWMASTPLHMALYGAFDWASPAFAHVGLLTDKDQAKLSKRNFDTDIGSIRQKHGILPETLTNFLALLGWRNPTRDDVMEMKDLINTFDLKFTKGNTIVAFDKLWYLQKNHAKIIIERAMNSSATDPSFENLVGFVVDAVKKEYSPDQYTPILGQRDLKTHIMSVLSVDDKNYENPTEYVARNKYFFTSDLPAAAATATDPQLTTNEIEISASELQSAALELLASDSLERLAAASVPHDPSPAALKAHLARSAAAYSAAIEDVCRERVAASFSVQDGDEEAKTRLLKEWRKAIHRYLRDKLMFGMSGPSSSQTMSVLGYEECCRRIGAMTV</sequence>
<dbReference type="GeneID" id="95977101"/>
<dbReference type="Pfam" id="PF00749">
    <property type="entry name" value="tRNA-synt_1c"/>
    <property type="match status" value="1"/>
</dbReference>
<dbReference type="EC" id="6.1.1.17" evidence="1"/>
<dbReference type="InterPro" id="IPR049940">
    <property type="entry name" value="GluQ/Sye"/>
</dbReference>
<dbReference type="InterPro" id="IPR004527">
    <property type="entry name" value="Glu-tRNA-ligase_bac/mito"/>
</dbReference>
<dbReference type="Gene3D" id="3.40.50.620">
    <property type="entry name" value="HUPs"/>
    <property type="match status" value="1"/>
</dbReference>
<evidence type="ECO:0000313" key="11">
    <source>
        <dbReference type="Proteomes" id="UP001562354"/>
    </source>
</evidence>
<dbReference type="InterPro" id="IPR033910">
    <property type="entry name" value="GluRS_core"/>
</dbReference>
<dbReference type="SUPFAM" id="SSF52374">
    <property type="entry name" value="Nucleotidylyl transferase"/>
    <property type="match status" value="1"/>
</dbReference>
<keyword evidence="3 7" id="KW-0547">Nucleotide-binding</keyword>
<dbReference type="Proteomes" id="UP001562354">
    <property type="component" value="Unassembled WGS sequence"/>
</dbReference>
<dbReference type="HAMAP" id="MF_00022">
    <property type="entry name" value="Glu_tRNA_synth_type1"/>
    <property type="match status" value="1"/>
</dbReference>
<dbReference type="InterPro" id="IPR000924">
    <property type="entry name" value="Glu/Gln-tRNA-synth"/>
</dbReference>
<dbReference type="PANTHER" id="PTHR43311:SF2">
    <property type="entry name" value="GLUTAMATE--TRNA LIGASE, MITOCHONDRIAL-RELATED"/>
    <property type="match status" value="1"/>
</dbReference>
<evidence type="ECO:0000256" key="3">
    <source>
        <dbReference type="ARBA" id="ARBA00022741"/>
    </source>
</evidence>
<evidence type="ECO:0000256" key="6">
    <source>
        <dbReference type="ARBA" id="ARBA00030865"/>
    </source>
</evidence>
<evidence type="ECO:0000256" key="2">
    <source>
        <dbReference type="ARBA" id="ARBA00022598"/>
    </source>
</evidence>
<protein>
    <recommendedName>
        <fullName evidence="1">glutamate--tRNA ligase</fullName>
        <ecNumber evidence="1">6.1.1.17</ecNumber>
    </recommendedName>
    <alternativeName>
        <fullName evidence="6">Glutamyl-tRNA synthetase</fullName>
    </alternativeName>
</protein>
<keyword evidence="5 7" id="KW-0030">Aminoacyl-tRNA synthetase</keyword>
<accession>A0ABR3PE80</accession>
<evidence type="ECO:0000256" key="5">
    <source>
        <dbReference type="ARBA" id="ARBA00023146"/>
    </source>
</evidence>
<dbReference type="EMBL" id="JBFMKM010000008">
    <property type="protein sequence ID" value="KAL1304400.1"/>
    <property type="molecule type" value="Genomic_DNA"/>
</dbReference>